<feature type="transmembrane region" description="Helical" evidence="4">
    <location>
        <begin position="6"/>
        <end position="27"/>
    </location>
</feature>
<protein>
    <recommendedName>
        <fullName evidence="2">histidine kinase</fullName>
        <ecNumber evidence="2">2.7.13.3</ecNumber>
    </recommendedName>
</protein>
<dbReference type="SUPFAM" id="SSF47384">
    <property type="entry name" value="Homodimeric domain of signal transducing histidine kinase"/>
    <property type="match status" value="1"/>
</dbReference>
<dbReference type="PROSITE" id="PS50109">
    <property type="entry name" value="HIS_KIN"/>
    <property type="match status" value="1"/>
</dbReference>
<evidence type="ECO:0000259" key="5">
    <source>
        <dbReference type="PROSITE" id="PS50109"/>
    </source>
</evidence>
<evidence type="ECO:0000256" key="3">
    <source>
        <dbReference type="ARBA" id="ARBA00022553"/>
    </source>
</evidence>
<dbReference type="InterPro" id="IPR036890">
    <property type="entry name" value="HATPase_C_sf"/>
</dbReference>
<keyword evidence="4" id="KW-0472">Membrane</keyword>
<evidence type="ECO:0000259" key="6">
    <source>
        <dbReference type="PROSITE" id="PS50113"/>
    </source>
</evidence>
<comment type="caution">
    <text evidence="7">The sequence shown here is derived from an EMBL/GenBank/DDBJ whole genome shotgun (WGS) entry which is preliminary data.</text>
</comment>
<name>A0ABQ6PX26_9BACT</name>
<dbReference type="EC" id="2.7.13.3" evidence="2"/>
<feature type="domain" description="PAC" evidence="6">
    <location>
        <begin position="296"/>
        <end position="352"/>
    </location>
</feature>
<feature type="transmembrane region" description="Helical" evidence="4">
    <location>
        <begin position="145"/>
        <end position="165"/>
    </location>
</feature>
<dbReference type="Gene3D" id="1.10.287.130">
    <property type="match status" value="1"/>
</dbReference>
<keyword evidence="8" id="KW-1185">Reference proteome</keyword>
<feature type="domain" description="Histidine kinase" evidence="5">
    <location>
        <begin position="370"/>
        <end position="585"/>
    </location>
</feature>
<dbReference type="PROSITE" id="PS50113">
    <property type="entry name" value="PAC"/>
    <property type="match status" value="1"/>
</dbReference>
<dbReference type="InterPro" id="IPR004358">
    <property type="entry name" value="Sig_transdc_His_kin-like_C"/>
</dbReference>
<dbReference type="CDD" id="cd00082">
    <property type="entry name" value="HisKA"/>
    <property type="match status" value="1"/>
</dbReference>
<dbReference type="InterPro" id="IPR003661">
    <property type="entry name" value="HisK_dim/P_dom"/>
</dbReference>
<dbReference type="RefSeq" id="WP_338227319.1">
    <property type="nucleotide sequence ID" value="NZ_BTPE01000002.1"/>
</dbReference>
<dbReference type="Pfam" id="PF16927">
    <property type="entry name" value="HisKA_7TM"/>
    <property type="match status" value="1"/>
</dbReference>
<evidence type="ECO:0000256" key="4">
    <source>
        <dbReference type="SAM" id="Phobius"/>
    </source>
</evidence>
<keyword evidence="7" id="KW-0418">Kinase</keyword>
<dbReference type="SUPFAM" id="SSF55874">
    <property type="entry name" value="ATPase domain of HSP90 chaperone/DNA topoisomerase II/histidine kinase"/>
    <property type="match status" value="1"/>
</dbReference>
<feature type="transmembrane region" description="Helical" evidence="4">
    <location>
        <begin position="34"/>
        <end position="53"/>
    </location>
</feature>
<dbReference type="InterPro" id="IPR005467">
    <property type="entry name" value="His_kinase_dom"/>
</dbReference>
<evidence type="ECO:0000256" key="2">
    <source>
        <dbReference type="ARBA" id="ARBA00012438"/>
    </source>
</evidence>
<feature type="transmembrane region" description="Helical" evidence="4">
    <location>
        <begin position="98"/>
        <end position="119"/>
    </location>
</feature>
<dbReference type="Gene3D" id="3.30.450.20">
    <property type="entry name" value="PAS domain"/>
    <property type="match status" value="1"/>
</dbReference>
<reference evidence="7 8" key="1">
    <citation type="submission" date="2023-08" db="EMBL/GenBank/DDBJ databases">
        <title>Draft genome sequence of Algoriphagus taiwanensis.</title>
        <authorList>
            <person name="Takatani N."/>
            <person name="Hosokawa M."/>
            <person name="Sawabe T."/>
        </authorList>
    </citation>
    <scope>NUCLEOTIDE SEQUENCE [LARGE SCALE GENOMIC DNA]</scope>
    <source>
        <strain evidence="7 8">JCM 19755</strain>
    </source>
</reference>
<evidence type="ECO:0000256" key="1">
    <source>
        <dbReference type="ARBA" id="ARBA00000085"/>
    </source>
</evidence>
<feature type="transmembrane region" description="Helical" evidence="4">
    <location>
        <begin position="209"/>
        <end position="230"/>
    </location>
</feature>
<accession>A0ABQ6PX26</accession>
<sequence>MEFLTNPFASFLLFFGLVGGILSIILVLKLQSSIKWMALTLLAFSFWGFFYGIELTSKNVEDMLLWSKVQYLGLLAAPTFWLIFSLKYTDFDPKKLKWVVPALFVIPALTYLVVLTNSLHHWHYKSNWLIQSGDYFFLGIEKGPWYYFQTIYAYLTYLLGTILLWKRYRFSNKRFKLQTKILIAGGVIPILFNIFYQTSIFKPYEGLDLTPFAFLTCYLILGYFIARFNLLGVQPIARDRILELVTRGLIVFDFNHRVVDYNSAAKKLCSQPEEFKLGAKASQLFGNRPEILELIDEIEPKTIESAMEIEGEKITLKIESVPLRNKNQLYSGTLLLFENITESINSKEKLQKQARELQQLNDLKDKFFGIISHDLKGPIFGVKELIHLTQNGLISEQEFIEMLPEISKNMEHVAILLENLLAWTSSQLRGEYMDSQTLNISTLIRNQSNLLSRIAKEKKIRLELDLSEEIMVTVDKNMMELILRNLISNAIKFSDAGSEVRISTQVEESWVTICVEDQGIGISKENLEKLNSGISFTTRGQNNESGTGLGLILVKEYIMKNKGQLQIQSEWGKGSKFCFSLPLAELPQVQD</sequence>
<dbReference type="PANTHER" id="PTHR43547:SF2">
    <property type="entry name" value="HYBRID SIGNAL TRANSDUCTION HISTIDINE KINASE C"/>
    <property type="match status" value="1"/>
</dbReference>
<keyword evidence="7" id="KW-0808">Transferase</keyword>
<evidence type="ECO:0000313" key="7">
    <source>
        <dbReference type="EMBL" id="GMQ32503.1"/>
    </source>
</evidence>
<feature type="transmembrane region" description="Helical" evidence="4">
    <location>
        <begin position="65"/>
        <end position="86"/>
    </location>
</feature>
<dbReference type="PANTHER" id="PTHR43547">
    <property type="entry name" value="TWO-COMPONENT HISTIDINE KINASE"/>
    <property type="match status" value="1"/>
</dbReference>
<keyword evidence="4" id="KW-1133">Transmembrane helix</keyword>
<dbReference type="GO" id="GO:0016301">
    <property type="term" value="F:kinase activity"/>
    <property type="evidence" value="ECO:0007669"/>
    <property type="project" value="UniProtKB-KW"/>
</dbReference>
<organism evidence="7 8">
    <name type="scientific">Algoriphagus taiwanensis</name>
    <dbReference type="NCBI Taxonomy" id="1445656"/>
    <lineage>
        <taxon>Bacteria</taxon>
        <taxon>Pseudomonadati</taxon>
        <taxon>Bacteroidota</taxon>
        <taxon>Cytophagia</taxon>
        <taxon>Cytophagales</taxon>
        <taxon>Cyclobacteriaceae</taxon>
        <taxon>Algoriphagus</taxon>
    </lineage>
</organism>
<dbReference type="Proteomes" id="UP001307705">
    <property type="component" value="Unassembled WGS sequence"/>
</dbReference>
<evidence type="ECO:0000313" key="8">
    <source>
        <dbReference type="Proteomes" id="UP001307705"/>
    </source>
</evidence>
<dbReference type="Gene3D" id="3.30.565.10">
    <property type="entry name" value="Histidine kinase-like ATPase, C-terminal domain"/>
    <property type="match status" value="1"/>
</dbReference>
<comment type="catalytic activity">
    <reaction evidence="1">
        <text>ATP + protein L-histidine = ADP + protein N-phospho-L-histidine.</text>
        <dbReference type="EC" id="2.7.13.3"/>
    </reaction>
</comment>
<dbReference type="Pfam" id="PF02518">
    <property type="entry name" value="HATPase_c"/>
    <property type="match status" value="1"/>
</dbReference>
<dbReference type="SMART" id="SM00387">
    <property type="entry name" value="HATPase_c"/>
    <property type="match status" value="1"/>
</dbReference>
<dbReference type="CDD" id="cd00075">
    <property type="entry name" value="HATPase"/>
    <property type="match status" value="1"/>
</dbReference>
<gene>
    <name evidence="7" type="ORF">Ataiwa_07750</name>
</gene>
<proteinExistence type="predicted"/>
<dbReference type="InterPro" id="IPR031621">
    <property type="entry name" value="HisKA_7TM"/>
</dbReference>
<dbReference type="EMBL" id="BTPE01000002">
    <property type="protein sequence ID" value="GMQ32503.1"/>
    <property type="molecule type" value="Genomic_DNA"/>
</dbReference>
<dbReference type="InterPro" id="IPR036097">
    <property type="entry name" value="HisK_dim/P_sf"/>
</dbReference>
<keyword evidence="4" id="KW-0812">Transmembrane</keyword>
<dbReference type="PRINTS" id="PR00344">
    <property type="entry name" value="BCTRLSENSOR"/>
</dbReference>
<dbReference type="InterPro" id="IPR000700">
    <property type="entry name" value="PAS-assoc_C"/>
</dbReference>
<dbReference type="InterPro" id="IPR003594">
    <property type="entry name" value="HATPase_dom"/>
</dbReference>
<keyword evidence="3" id="KW-0597">Phosphoprotein</keyword>
<feature type="transmembrane region" description="Helical" evidence="4">
    <location>
        <begin position="177"/>
        <end position="197"/>
    </location>
</feature>